<feature type="region of interest" description="Disordered" evidence="1">
    <location>
        <begin position="186"/>
        <end position="278"/>
    </location>
</feature>
<name>A0A9P4NVF6_9PEZI</name>
<proteinExistence type="predicted"/>
<dbReference type="Proteomes" id="UP000800235">
    <property type="component" value="Unassembled WGS sequence"/>
</dbReference>
<evidence type="ECO:0000313" key="2">
    <source>
        <dbReference type="EMBL" id="KAF2432447.1"/>
    </source>
</evidence>
<accession>A0A9P4NVF6</accession>
<protein>
    <submittedName>
        <fullName evidence="2">Uncharacterized protein</fullName>
    </submittedName>
</protein>
<organism evidence="2 3">
    <name type="scientific">Tothia fuscella</name>
    <dbReference type="NCBI Taxonomy" id="1048955"/>
    <lineage>
        <taxon>Eukaryota</taxon>
        <taxon>Fungi</taxon>
        <taxon>Dikarya</taxon>
        <taxon>Ascomycota</taxon>
        <taxon>Pezizomycotina</taxon>
        <taxon>Dothideomycetes</taxon>
        <taxon>Pleosporomycetidae</taxon>
        <taxon>Venturiales</taxon>
        <taxon>Cylindrosympodiaceae</taxon>
        <taxon>Tothia</taxon>
    </lineage>
</organism>
<feature type="compositionally biased region" description="Low complexity" evidence="1">
    <location>
        <begin position="231"/>
        <end position="249"/>
    </location>
</feature>
<evidence type="ECO:0000256" key="1">
    <source>
        <dbReference type="SAM" id="MobiDB-lite"/>
    </source>
</evidence>
<reference evidence="2" key="1">
    <citation type="journal article" date="2020" name="Stud. Mycol.">
        <title>101 Dothideomycetes genomes: a test case for predicting lifestyles and emergence of pathogens.</title>
        <authorList>
            <person name="Haridas S."/>
            <person name="Albert R."/>
            <person name="Binder M."/>
            <person name="Bloem J."/>
            <person name="Labutti K."/>
            <person name="Salamov A."/>
            <person name="Andreopoulos B."/>
            <person name="Baker S."/>
            <person name="Barry K."/>
            <person name="Bills G."/>
            <person name="Bluhm B."/>
            <person name="Cannon C."/>
            <person name="Castanera R."/>
            <person name="Culley D."/>
            <person name="Daum C."/>
            <person name="Ezra D."/>
            <person name="Gonzalez J."/>
            <person name="Henrissat B."/>
            <person name="Kuo A."/>
            <person name="Liang C."/>
            <person name="Lipzen A."/>
            <person name="Lutzoni F."/>
            <person name="Magnuson J."/>
            <person name="Mondo S."/>
            <person name="Nolan M."/>
            <person name="Ohm R."/>
            <person name="Pangilinan J."/>
            <person name="Park H.-J."/>
            <person name="Ramirez L."/>
            <person name="Alfaro M."/>
            <person name="Sun H."/>
            <person name="Tritt A."/>
            <person name="Yoshinaga Y."/>
            <person name="Zwiers L.-H."/>
            <person name="Turgeon B."/>
            <person name="Goodwin S."/>
            <person name="Spatafora J."/>
            <person name="Crous P."/>
            <person name="Grigoriev I."/>
        </authorList>
    </citation>
    <scope>NUCLEOTIDE SEQUENCE</scope>
    <source>
        <strain evidence="2">CBS 130266</strain>
    </source>
</reference>
<dbReference type="AlphaFoldDB" id="A0A9P4NVF6"/>
<keyword evidence="3" id="KW-1185">Reference proteome</keyword>
<sequence length="296" mass="33121">MISKPKSRQAWDSDYKVSMPTTLHFTSPNTKAQPINKPYQVFPRPASNIPHIKIAITLQASSILHIKLHSMAQQQQQEMAKFLITRIDPNYTPEYNRATTSRLFDFQDLPLFVTDTAASSIQPSQKVMTTATHFSLNPKAIETIKIRQGTERIGQRPQKCIEVRYYPHFNVLYLIQYILGLPEGQEPQSAFASPERNVAKNSSSDFSKSDCCLTPEPQSAAALPERTVAENSSSDFSMSDSCSNSSSSNTPGGISTWMEDLPKSNAEDVPKDIDDYHASQDAQIEAGRRQREAFTN</sequence>
<gene>
    <name evidence="2" type="ORF">EJ08DRAFT_133117</name>
</gene>
<evidence type="ECO:0000313" key="3">
    <source>
        <dbReference type="Proteomes" id="UP000800235"/>
    </source>
</evidence>
<dbReference type="EMBL" id="MU007026">
    <property type="protein sequence ID" value="KAF2432447.1"/>
    <property type="molecule type" value="Genomic_DNA"/>
</dbReference>
<feature type="compositionally biased region" description="Basic and acidic residues" evidence="1">
    <location>
        <begin position="260"/>
        <end position="278"/>
    </location>
</feature>
<comment type="caution">
    <text evidence="2">The sequence shown here is derived from an EMBL/GenBank/DDBJ whole genome shotgun (WGS) entry which is preliminary data.</text>
</comment>